<feature type="region of interest" description="Disordered" evidence="5">
    <location>
        <begin position="2007"/>
        <end position="2028"/>
    </location>
</feature>
<evidence type="ECO:0000256" key="4">
    <source>
        <dbReference type="SAM" id="Coils"/>
    </source>
</evidence>
<feature type="region of interest" description="Disordered" evidence="5">
    <location>
        <begin position="2087"/>
        <end position="2107"/>
    </location>
</feature>
<protein>
    <submittedName>
        <fullName evidence="7">Zinc finger protein DZIP1L</fullName>
    </submittedName>
</protein>
<feature type="region of interest" description="Disordered" evidence="5">
    <location>
        <begin position="1000"/>
        <end position="1021"/>
    </location>
</feature>
<feature type="region of interest" description="Disordered" evidence="5">
    <location>
        <begin position="1684"/>
        <end position="1848"/>
    </location>
</feature>
<evidence type="ECO:0000313" key="7">
    <source>
        <dbReference type="EMBL" id="KZC12381.1"/>
    </source>
</evidence>
<comment type="similarity">
    <text evidence="1">Belongs to the FAM193 family.</text>
</comment>
<dbReference type="OrthoDB" id="10044608at2759"/>
<dbReference type="Pfam" id="PF13815">
    <property type="entry name" value="Dzip-like_N"/>
    <property type="match status" value="1"/>
</dbReference>
<feature type="coiled-coil region" evidence="4">
    <location>
        <begin position="351"/>
        <end position="396"/>
    </location>
</feature>
<dbReference type="Proteomes" id="UP000076502">
    <property type="component" value="Unassembled WGS sequence"/>
</dbReference>
<evidence type="ECO:0000256" key="2">
    <source>
        <dbReference type="ARBA" id="ARBA00022553"/>
    </source>
</evidence>
<feature type="compositionally biased region" description="Basic residues" evidence="5">
    <location>
        <begin position="2013"/>
        <end position="2022"/>
    </location>
</feature>
<evidence type="ECO:0000256" key="1">
    <source>
        <dbReference type="ARBA" id="ARBA00009689"/>
    </source>
</evidence>
<feature type="compositionally biased region" description="Low complexity" evidence="5">
    <location>
        <begin position="2090"/>
        <end position="2107"/>
    </location>
</feature>
<keyword evidence="8" id="KW-1185">Reference proteome</keyword>
<keyword evidence="3 4" id="KW-0175">Coiled coil</keyword>
<dbReference type="EMBL" id="KQ434948">
    <property type="protein sequence ID" value="KZC12381.1"/>
    <property type="molecule type" value="Genomic_DNA"/>
</dbReference>
<evidence type="ECO:0000259" key="6">
    <source>
        <dbReference type="PROSITE" id="PS00028"/>
    </source>
</evidence>
<feature type="compositionally biased region" description="Low complexity" evidence="5">
    <location>
        <begin position="607"/>
        <end position="624"/>
    </location>
</feature>
<feature type="domain" description="C2H2-type" evidence="6">
    <location>
        <begin position="163"/>
        <end position="184"/>
    </location>
</feature>
<feature type="region of interest" description="Disordered" evidence="5">
    <location>
        <begin position="503"/>
        <end position="640"/>
    </location>
</feature>
<feature type="compositionally biased region" description="Basic and acidic residues" evidence="5">
    <location>
        <begin position="1835"/>
        <end position="1844"/>
    </location>
</feature>
<dbReference type="PROSITE" id="PS00028">
    <property type="entry name" value="ZINC_FINGER_C2H2_1"/>
    <property type="match status" value="1"/>
</dbReference>
<feature type="coiled-coil region" evidence="4">
    <location>
        <begin position="205"/>
        <end position="263"/>
    </location>
</feature>
<feature type="region of interest" description="Disordered" evidence="5">
    <location>
        <begin position="1098"/>
        <end position="1120"/>
    </location>
</feature>
<feature type="compositionally biased region" description="Basic and acidic residues" evidence="5">
    <location>
        <begin position="514"/>
        <end position="535"/>
    </location>
</feature>
<keyword evidence="2" id="KW-0597">Phosphoprotein</keyword>
<accession>A0A154PKH1</accession>
<feature type="compositionally biased region" description="Low complexity" evidence="5">
    <location>
        <begin position="1813"/>
        <end position="1831"/>
    </location>
</feature>
<evidence type="ECO:0000256" key="5">
    <source>
        <dbReference type="SAM" id="MobiDB-lite"/>
    </source>
</evidence>
<feature type="compositionally biased region" description="Polar residues" evidence="5">
    <location>
        <begin position="875"/>
        <end position="885"/>
    </location>
</feature>
<dbReference type="Pfam" id="PF15914">
    <property type="entry name" value="FAM193_C"/>
    <property type="match status" value="1"/>
</dbReference>
<dbReference type="InterPro" id="IPR031802">
    <property type="entry name" value="FAM193_C"/>
</dbReference>
<feature type="compositionally biased region" description="Polar residues" evidence="5">
    <location>
        <begin position="591"/>
        <end position="601"/>
    </location>
</feature>
<feature type="region of interest" description="Disordered" evidence="5">
    <location>
        <begin position="856"/>
        <end position="885"/>
    </location>
</feature>
<dbReference type="Pfam" id="PF25977">
    <property type="entry name" value="DZIP1"/>
    <property type="match status" value="1"/>
</dbReference>
<dbReference type="PANTHER" id="PTHR15109:SF3">
    <property type="entry name" value="PROTEIN FAM193B"/>
    <property type="match status" value="1"/>
</dbReference>
<dbReference type="InterPro" id="IPR032714">
    <property type="entry name" value="DZIP1_N"/>
</dbReference>
<dbReference type="InterPro" id="IPR013087">
    <property type="entry name" value="Znf_C2H2_type"/>
</dbReference>
<organism evidence="7 8">
    <name type="scientific">Dufourea novaeangliae</name>
    <name type="common">Sweat bee</name>
    <dbReference type="NCBI Taxonomy" id="178035"/>
    <lineage>
        <taxon>Eukaryota</taxon>
        <taxon>Metazoa</taxon>
        <taxon>Ecdysozoa</taxon>
        <taxon>Arthropoda</taxon>
        <taxon>Hexapoda</taxon>
        <taxon>Insecta</taxon>
        <taxon>Pterygota</taxon>
        <taxon>Neoptera</taxon>
        <taxon>Endopterygota</taxon>
        <taxon>Hymenoptera</taxon>
        <taxon>Apocrita</taxon>
        <taxon>Aculeata</taxon>
        <taxon>Apoidea</taxon>
        <taxon>Anthophila</taxon>
        <taxon>Halictidae</taxon>
        <taxon>Rophitinae</taxon>
        <taxon>Dufourea</taxon>
    </lineage>
</organism>
<reference evidence="7 8" key="1">
    <citation type="submission" date="2015-07" db="EMBL/GenBank/DDBJ databases">
        <title>The genome of Dufourea novaeangliae.</title>
        <authorList>
            <person name="Pan H."/>
            <person name="Kapheim K."/>
        </authorList>
    </citation>
    <scope>NUCLEOTIDE SEQUENCE [LARGE SCALE GENOMIC DNA]</scope>
    <source>
        <strain evidence="7">0120121106</strain>
        <tissue evidence="7">Whole body</tissue>
    </source>
</reference>
<name>A0A154PKH1_DUFNO</name>
<feature type="compositionally biased region" description="Polar residues" evidence="5">
    <location>
        <begin position="1711"/>
        <end position="1745"/>
    </location>
</feature>
<sequence>MAFSFRFGTKWCHDFPKLARESGFYFNMHKSRVRVDWYRISNIDIDQIIRDRDFCVIDDNINSVIDYCLEREYDVKILDPNFVKLFRLAQLAVEYLLYCKEYLDHSVIILKDELRLKIEENVKLKKEITTLEEVVKHLKEKAKDRSKLIETKIGGGSGEIFKCPHCPKTFMSSMFVSAHVLRRHAYVSDLCMSSSPIHDHHHSETEKLHNEIKTLKERLNETERVLRNESEKVPEKKAQVYDRRLSENEVENFKCDINKLEENQGYKGYQEEIRSLKTMLLDEIHNLRQKEKMLSERTSEINVQILMNQQEKEFQKLRNQLFERLTPDIENMQANLYAQENYWKSKIEQLENQHHKDIEKLTTELKQTQKAANDMKANYESKVNDLERQTASQSNMLMEQSKHLHSLSHEISVSQLHEKYKNSERLPRNNQSVMLVQSTEILKEPGKSDQNQKDYVDATIEPVIMGNVDNTFSSHLSNNIFPATLQHKFVRSVHTLKPANKVVTDEAETSIKQTDTKTKNEKFENKKDMGEDLKDSSSSNVTESEDSVPERGTNYEIRHAKHDSHNQLIVRSELNESDTNKVDDRNVYNKHLSSVKNSKQSEVLKGDSSSETNSESVSSDSCTHSESESLTVIGNNSPITEHKTYPSLHIKPKKTIQRNLSHKRLRTNLIDAFEQKLRDVGIDPEWQGIPKVTFKQKMDILKHHQKITMRTLPTYHETKLKIIDEVLKELSREGKVLKNFKQIKQMSSNNLESETKSMPRKAFSDMKNSGNNTSTLQTRDETHYKLYSPEIKSTSKDINKTGSSFVRSRKIPNYKDIESLIKLSPNSVKSLENIQQSRNSLSKMKTLLDPEWHEMTSDSKNQENENAANLEMEPESQNISISPKQSKSVLKSANGSTSSLVKKKVIFDLADERDEGTLLNYNSKKEELNERVWNISSTFDEKKHLSESEHYKNTSNIILKTAQSDKIAEISRKLEEQLSMVRQKPVGSVQTIFAPKYVQEKQSENNDNQQMSSRSISSLSEGPVKASTLSCKLSNDLSPQAAPRNLKDKISETLHVESISEVSDLESEIDRILKLNKTRGKAYRLPCGPVRVLANDPLGVPVAPRGDRMSGSDGEDGQCNRTRESNVVAMGDVLAKKHTDDAPLDACTDADDGSARLDADLIADYESDAVRSPVVADFVPDANIALDENAVNAFIKGAGDPGYVQRDMYKAKRDFCIEELQKFVKFQSLWMKLLQYMRELINKRTPGSLSLQQNALSMDNMHEIVLQLRNLDSEQLFMRLVSQARQFVVKVKVRLLALLHDHSENNLAEIFLTGLLDDYDALISTASQISELLKPLKGYLCKFTWDCFFKKLYQIYVYDDPLVHNNLSTFIIQLRKLLPLKGTKYQGLVHRYLAFDDKMTKIRDLWPDTEPWMDKFNAVQAVHMTRLRKIRKPCESFPVPRKFIEHRMSNKPLDSENNLQELIEHLSTLVAQGTFSIPGIDSRPLSPTDSLNMPSFDEMVQIVLDDLNSDQLFKVAETADALITATYTNGYDNPDFFDETHTEDGCLENNTEEGKCCEFHTCTGFPVSPIVNKSDTESIGKCRTQHINGFLEDTANCSATQVTKKIDHVESQEANVDEIEAGDVREDTDLRIEPQPCACVYQHVREITERKVEVLENPPCLCLLNSKRKWDTCPCLTKPVPETAVSNNYPKSVSPSTVKTNPEPSKPAVKTGSTQSAQTQTRHSTTQTPNTAHNHAIHQGTTQPPHTHGPLPDLVKNTAPSHRSHTHSSHSSHACHKQANVEHIKRVSCNDYVPKETQQTPSTTGKKKKKNKSAAASFANTSNQTTTVQNSDPFLNDHTDEPARILHNPNTNMVTIRNPAFGPMKVPPTQQAAIIKVSENGMVTIRSPALQQAINAGLTSPPKPDYIVKGDLSARTSTESTNLKHTNGIIPSSLAELRSRLTPDCTTLSDLANIQISKVTNGQPIPENGINLKGTSVTLTKVRTETSMKDVQSAKTAVREAINASIAASSTGKSKKKKKRGTGTRQCGDDWNLVESVFTPKDIDLEDGEMDDAERELEAFKRFCLQSVPPPRKEKVNLNIKDIVLKKKSSSSSSPSSSAAAAIIAAN</sequence>
<proteinExistence type="inferred from homology"/>
<dbReference type="GO" id="GO:0005634">
    <property type="term" value="C:nucleus"/>
    <property type="evidence" value="ECO:0007669"/>
    <property type="project" value="TreeGrafter"/>
</dbReference>
<feature type="compositionally biased region" description="Polar residues" evidence="5">
    <location>
        <begin position="766"/>
        <end position="777"/>
    </location>
</feature>
<dbReference type="Gene3D" id="3.30.160.60">
    <property type="entry name" value="Classic Zinc Finger"/>
    <property type="match status" value="1"/>
</dbReference>
<feature type="region of interest" description="Disordered" evidence="5">
    <location>
        <begin position="748"/>
        <end position="781"/>
    </location>
</feature>
<dbReference type="STRING" id="178035.A0A154PKH1"/>
<evidence type="ECO:0000256" key="3">
    <source>
        <dbReference type="ARBA" id="ARBA00023054"/>
    </source>
</evidence>
<feature type="compositionally biased region" description="Polar residues" evidence="5">
    <location>
        <begin position="630"/>
        <end position="639"/>
    </location>
</feature>
<feature type="compositionally biased region" description="Basic residues" evidence="5">
    <location>
        <begin position="1762"/>
        <end position="1776"/>
    </location>
</feature>
<gene>
    <name evidence="7" type="ORF">WN55_03918</name>
</gene>
<feature type="coiled-coil region" evidence="4">
    <location>
        <begin position="114"/>
        <end position="141"/>
    </location>
</feature>
<feature type="compositionally biased region" description="Basic and acidic residues" evidence="5">
    <location>
        <begin position="578"/>
        <end position="587"/>
    </location>
</feature>
<dbReference type="PANTHER" id="PTHR15109">
    <property type="entry name" value="AGAP004327-PA"/>
    <property type="match status" value="1"/>
</dbReference>
<dbReference type="InterPro" id="IPR058883">
    <property type="entry name" value="DZIP1_dom"/>
</dbReference>
<dbReference type="GO" id="GO:0005737">
    <property type="term" value="C:cytoplasm"/>
    <property type="evidence" value="ECO:0007669"/>
    <property type="project" value="TreeGrafter"/>
</dbReference>
<dbReference type="InterPro" id="IPR029717">
    <property type="entry name" value="FAM193"/>
</dbReference>
<evidence type="ECO:0000313" key="8">
    <source>
        <dbReference type="Proteomes" id="UP000076502"/>
    </source>
</evidence>
<feature type="compositionally biased region" description="Polar residues" evidence="5">
    <location>
        <begin position="1684"/>
        <end position="1703"/>
    </location>
</feature>